<dbReference type="Pfam" id="PF09239">
    <property type="entry name" value="Topo-VIb_trans"/>
    <property type="match status" value="1"/>
</dbReference>
<dbReference type="InterPro" id="IPR014721">
    <property type="entry name" value="Ribsml_uS5_D2-typ_fold_subgr"/>
</dbReference>
<dbReference type="InterPro" id="IPR015320">
    <property type="entry name" value="TopoVI_B_transducer"/>
</dbReference>
<evidence type="ECO:0000259" key="1">
    <source>
        <dbReference type="Pfam" id="PF09239"/>
    </source>
</evidence>
<gene>
    <name evidence="2" type="ORF">S06H3_52535</name>
</gene>
<evidence type="ECO:0000313" key="2">
    <source>
        <dbReference type="EMBL" id="GAI50102.1"/>
    </source>
</evidence>
<protein>
    <recommendedName>
        <fullName evidence="1">DNA topoisomerase VI subunit B transducer domain-containing protein</fullName>
    </recommendedName>
</protein>
<feature type="domain" description="DNA topoisomerase VI subunit B transducer" evidence="1">
    <location>
        <begin position="121"/>
        <end position="239"/>
    </location>
</feature>
<dbReference type="EMBL" id="BARV01033421">
    <property type="protein sequence ID" value="GAI50102.1"/>
    <property type="molecule type" value="Genomic_DNA"/>
</dbReference>
<dbReference type="GO" id="GO:0006265">
    <property type="term" value="P:DNA topological change"/>
    <property type="evidence" value="ECO:0007669"/>
    <property type="project" value="InterPro"/>
</dbReference>
<dbReference type="SUPFAM" id="SSF54211">
    <property type="entry name" value="Ribosomal protein S5 domain 2-like"/>
    <property type="match status" value="1"/>
</dbReference>
<proteinExistence type="predicted"/>
<reference evidence="2" key="1">
    <citation type="journal article" date="2014" name="Front. Microbiol.">
        <title>High frequency of phylogenetically diverse reductive dehalogenase-homologous genes in deep subseafloor sedimentary metagenomes.</title>
        <authorList>
            <person name="Kawai M."/>
            <person name="Futagami T."/>
            <person name="Toyoda A."/>
            <person name="Takaki Y."/>
            <person name="Nishi S."/>
            <person name="Hori S."/>
            <person name="Arai W."/>
            <person name="Tsubouchi T."/>
            <person name="Morono Y."/>
            <person name="Uchiyama I."/>
            <person name="Ito T."/>
            <person name="Fujiyama A."/>
            <person name="Inagaki F."/>
            <person name="Takami H."/>
        </authorList>
    </citation>
    <scope>NUCLEOTIDE SEQUENCE</scope>
    <source>
        <strain evidence="2">Expedition CK06-06</strain>
    </source>
</reference>
<dbReference type="InterPro" id="IPR020568">
    <property type="entry name" value="Ribosomal_Su5_D2-typ_SF"/>
</dbReference>
<dbReference type="AlphaFoldDB" id="X1P1D7"/>
<comment type="caution">
    <text evidence="2">The sequence shown here is derived from an EMBL/GenBank/DDBJ whole genome shotgun (WGS) entry which is preliminary data.</text>
</comment>
<dbReference type="Gene3D" id="3.30.230.10">
    <property type="match status" value="1"/>
</dbReference>
<name>X1P1D7_9ZZZZ</name>
<dbReference type="GO" id="GO:0003918">
    <property type="term" value="F:DNA topoisomerase type II (double strand cut, ATP-hydrolyzing) activity"/>
    <property type="evidence" value="ECO:0007669"/>
    <property type="project" value="InterPro"/>
</dbReference>
<feature type="non-terminal residue" evidence="2">
    <location>
        <position position="1"/>
    </location>
</feature>
<feature type="non-terminal residue" evidence="2">
    <location>
        <position position="247"/>
    </location>
</feature>
<organism evidence="2">
    <name type="scientific">marine sediment metagenome</name>
    <dbReference type="NCBI Taxonomy" id="412755"/>
    <lineage>
        <taxon>unclassified sequences</taxon>
        <taxon>metagenomes</taxon>
        <taxon>ecological metagenomes</taxon>
    </lineage>
</organism>
<accession>X1P1D7</accession>
<dbReference type="GO" id="GO:0003677">
    <property type="term" value="F:DNA binding"/>
    <property type="evidence" value="ECO:0007669"/>
    <property type="project" value="InterPro"/>
</dbReference>
<sequence length="247" mass="27828">KTTEKQLNYLSLLSKLPAAYSETELQTLTILLQQQFRCSGSIPNKRKLLKNLHKSQEPSLKDWLENTLGIQHEESNILLAKISIILGLEERPLEMVRPKDLAGAQINALYRAFKAQKYFAPPTDTVVPVGTEIMNRVIKTTYNPEFVETETRKPTSGKGLAFVVEATIAYGGDIHDAKSSRNVLYRFVNRTPKLRDNSDCAIWKATASVNWKNYGVDQFDNGLPKGLIRIFVSVSGPFVHVMFKTQS</sequence>